<dbReference type="RefSeq" id="WP_338435943.1">
    <property type="nucleotide sequence ID" value="NZ_JAUYVH010000002.1"/>
</dbReference>
<dbReference type="Pfam" id="PF00378">
    <property type="entry name" value="ECH_1"/>
    <property type="match status" value="1"/>
</dbReference>
<dbReference type="InterPro" id="IPR001753">
    <property type="entry name" value="Enoyl-CoA_hydra/iso"/>
</dbReference>
<reference evidence="1 2" key="1">
    <citation type="submission" date="2023-08" db="EMBL/GenBank/DDBJ databases">
        <title>Oxalobacteraceae gen .nov., isolated from river sludge outside the plant.</title>
        <authorList>
            <person name="Zhao S.Y."/>
        </authorList>
    </citation>
    <scope>NUCLEOTIDE SEQUENCE [LARGE SCALE GENOMIC DNA]</scope>
    <source>
        <strain evidence="1 2">R-40</strain>
    </source>
</reference>
<dbReference type="SUPFAM" id="SSF52096">
    <property type="entry name" value="ClpP/crotonase"/>
    <property type="match status" value="1"/>
</dbReference>
<dbReference type="NCBIfam" id="NF006452">
    <property type="entry name" value="PRK08788.1"/>
    <property type="match status" value="1"/>
</dbReference>
<keyword evidence="2" id="KW-1185">Reference proteome</keyword>
<dbReference type="PANTHER" id="PTHR11941:SF54">
    <property type="entry name" value="ENOYL-COA HYDRATASE, MITOCHONDRIAL"/>
    <property type="match status" value="1"/>
</dbReference>
<dbReference type="PANTHER" id="PTHR11941">
    <property type="entry name" value="ENOYL-COA HYDRATASE-RELATED"/>
    <property type="match status" value="1"/>
</dbReference>
<proteinExistence type="predicted"/>
<dbReference type="CDD" id="cd06558">
    <property type="entry name" value="crotonase-like"/>
    <property type="match status" value="1"/>
</dbReference>
<dbReference type="Gene3D" id="3.90.226.10">
    <property type="entry name" value="2-enoyl-CoA Hydratase, Chain A, domain 1"/>
    <property type="match status" value="1"/>
</dbReference>
<sequence length="307" mass="35015">MNAMTELKNLRIPFTADNNDEAVFRHLEVEYDFETKSMWTYMRPPGTPCFSLGLLSELRSIDQSLRQNDAQTIYKGKPFTIDYAILASKHERLFNYGGDLALFITLIKSQDRDALLHYAALCIDCIFDRIINYQTSAVTISLVQGEALGGGFEYALTSNVIIAEEDSRMGLPEILFNLFPGMGAYSLLARRLGAKRAEEMILGGKIYEAKELFEMGIVDVLAPAGEGENAVYDFIRQNKRRRNGMRAMYECRLHTNPISHKELMNITEAWVDAALRLEERDLKMMERLVKAQMRQQESRRAGSFPIK</sequence>
<comment type="caution">
    <text evidence="1">The sequence shown here is derived from an EMBL/GenBank/DDBJ whole genome shotgun (WGS) entry which is preliminary data.</text>
</comment>
<gene>
    <name evidence="1" type="ORF">Q8A64_06315</name>
</gene>
<dbReference type="Proteomes" id="UP001225596">
    <property type="component" value="Unassembled WGS sequence"/>
</dbReference>
<accession>A0ABU1BMD5</accession>
<dbReference type="EMBL" id="JAUYVH010000002">
    <property type="protein sequence ID" value="MDQ9170024.1"/>
    <property type="molecule type" value="Genomic_DNA"/>
</dbReference>
<dbReference type="InterPro" id="IPR029045">
    <property type="entry name" value="ClpP/crotonase-like_dom_sf"/>
</dbReference>
<evidence type="ECO:0000313" key="1">
    <source>
        <dbReference type="EMBL" id="MDQ9170024.1"/>
    </source>
</evidence>
<evidence type="ECO:0000313" key="2">
    <source>
        <dbReference type="Proteomes" id="UP001225596"/>
    </source>
</evidence>
<name>A0ABU1BMD5_9BURK</name>
<organism evidence="1 2">
    <name type="scientific">Keguizhuia sedimenti</name>
    <dbReference type="NCBI Taxonomy" id="3064264"/>
    <lineage>
        <taxon>Bacteria</taxon>
        <taxon>Pseudomonadati</taxon>
        <taxon>Pseudomonadota</taxon>
        <taxon>Betaproteobacteria</taxon>
        <taxon>Burkholderiales</taxon>
        <taxon>Oxalobacteraceae</taxon>
        <taxon>Keguizhuia</taxon>
    </lineage>
</organism>
<protein>
    <submittedName>
        <fullName evidence="1">Crotonase/enoyl-CoA hydratase family protein</fullName>
    </submittedName>
</protein>
<dbReference type="Gene3D" id="6.20.390.30">
    <property type="match status" value="1"/>
</dbReference>